<dbReference type="EMBL" id="JBBKTX010000022">
    <property type="protein sequence ID" value="MFK4753937.1"/>
    <property type="molecule type" value="Genomic_DNA"/>
</dbReference>
<dbReference type="SUPFAM" id="SSF53850">
    <property type="entry name" value="Periplasmic binding protein-like II"/>
    <property type="match status" value="1"/>
</dbReference>
<comment type="caution">
    <text evidence="5">The sequence shown here is derived from an EMBL/GenBank/DDBJ whole genome shotgun (WGS) entry which is preliminary data.</text>
</comment>
<dbReference type="RefSeq" id="WP_369856169.1">
    <property type="nucleotide sequence ID" value="NZ_JBBKTX010000022.1"/>
</dbReference>
<evidence type="ECO:0000256" key="2">
    <source>
        <dbReference type="ARBA" id="ARBA00010742"/>
    </source>
</evidence>
<dbReference type="Pfam" id="PF13379">
    <property type="entry name" value="NMT1_2"/>
    <property type="match status" value="1"/>
</dbReference>
<accession>A0ABW8NM29</accession>
<organism evidence="5 6">
    <name type="scientific">Oceanobacter antarcticus</name>
    <dbReference type="NCBI Taxonomy" id="3133425"/>
    <lineage>
        <taxon>Bacteria</taxon>
        <taxon>Pseudomonadati</taxon>
        <taxon>Pseudomonadota</taxon>
        <taxon>Gammaproteobacteria</taxon>
        <taxon>Oceanospirillales</taxon>
        <taxon>Oceanospirillaceae</taxon>
        <taxon>Oceanobacter</taxon>
    </lineage>
</organism>
<comment type="similarity">
    <text evidence="2">Belongs to the bacterial solute-binding protein SsuA/TauA family.</text>
</comment>
<evidence type="ECO:0000256" key="1">
    <source>
        <dbReference type="ARBA" id="ARBA00004418"/>
    </source>
</evidence>
<reference evidence="5 6" key="1">
    <citation type="submission" date="2024-03" db="EMBL/GenBank/DDBJ databases">
        <title>High-quality draft genome sequence of Oceanobacter sp. wDCs-4.</title>
        <authorList>
            <person name="Dong C."/>
        </authorList>
    </citation>
    <scope>NUCLEOTIDE SEQUENCE [LARGE SCALE GENOMIC DNA]</scope>
    <source>
        <strain evidence="6">wDCs-4</strain>
    </source>
</reference>
<protein>
    <submittedName>
        <fullName evidence="5">ABC transporter substrate-binding protein</fullName>
    </submittedName>
</protein>
<evidence type="ECO:0000313" key="5">
    <source>
        <dbReference type="EMBL" id="MFK4753937.1"/>
    </source>
</evidence>
<proteinExistence type="inferred from homology"/>
<sequence length="320" mass="34330">MPFLHLCLFTLTLLSLGACDQHAPLPLLRIGTNVWPGYEPFYLAREDGLLDTGQLRLVELASAPDVMDAMRQGQLEGAALTLDEVLLLTSEGLDLTVVLICDQSLGADVVLARPEIHSVAELAGLRIGVETSAVGALMLQAALASTQLTLSDITIVNLRQNEYLDALAAGRIDAAVTFAPYSLQLLAAGATPLFSSADIPGQIVDVLAVRTELLATRHTALRGLVNGFLVSKQRIERGDPAALDIINRRLKLPATHIKDAYLGLTMPDQDENLRLLAGPRSRLSRHASDLVKLMQTHHLLKPGSIPTLRTTASLVAENGP</sequence>
<dbReference type="Gene3D" id="3.40.190.10">
    <property type="entry name" value="Periplasmic binding protein-like II"/>
    <property type="match status" value="2"/>
</dbReference>
<keyword evidence="3" id="KW-0732">Signal</keyword>
<dbReference type="InterPro" id="IPR001638">
    <property type="entry name" value="Solute-binding_3/MltF_N"/>
</dbReference>
<keyword evidence="6" id="KW-1185">Reference proteome</keyword>
<evidence type="ECO:0000259" key="4">
    <source>
        <dbReference type="SMART" id="SM00062"/>
    </source>
</evidence>
<dbReference type="PANTHER" id="PTHR30024">
    <property type="entry name" value="ALIPHATIC SULFONATES-BINDING PROTEIN-RELATED"/>
    <property type="match status" value="1"/>
</dbReference>
<dbReference type="PANTHER" id="PTHR30024:SF47">
    <property type="entry name" value="TAURINE-BINDING PERIPLASMIC PROTEIN"/>
    <property type="match status" value="1"/>
</dbReference>
<comment type="subcellular location">
    <subcellularLocation>
        <location evidence="1">Periplasm</location>
    </subcellularLocation>
</comment>
<name>A0ABW8NM29_9GAMM</name>
<feature type="domain" description="Solute-binding protein family 3/N-terminal" evidence="4">
    <location>
        <begin position="27"/>
        <end position="249"/>
    </location>
</feature>
<dbReference type="Proteomes" id="UP001620597">
    <property type="component" value="Unassembled WGS sequence"/>
</dbReference>
<dbReference type="SMART" id="SM00062">
    <property type="entry name" value="PBPb"/>
    <property type="match status" value="1"/>
</dbReference>
<evidence type="ECO:0000256" key="3">
    <source>
        <dbReference type="ARBA" id="ARBA00022729"/>
    </source>
</evidence>
<gene>
    <name evidence="5" type="ORF">WG929_16110</name>
</gene>
<evidence type="ECO:0000313" key="6">
    <source>
        <dbReference type="Proteomes" id="UP001620597"/>
    </source>
</evidence>